<keyword evidence="1 3" id="KW-0238">DNA-binding</keyword>
<feature type="region of interest" description="Disordered" evidence="4">
    <location>
        <begin position="292"/>
        <end position="352"/>
    </location>
</feature>
<feature type="compositionally biased region" description="Basic and acidic residues" evidence="4">
    <location>
        <begin position="309"/>
        <end position="320"/>
    </location>
</feature>
<evidence type="ECO:0000256" key="2">
    <source>
        <dbReference type="ARBA" id="ARBA00023242"/>
    </source>
</evidence>
<reference evidence="6" key="1">
    <citation type="journal article" date="2023" name="Mol. Phylogenet. Evol.">
        <title>Genome-scale phylogeny and comparative genomics of the fungal order Sordariales.</title>
        <authorList>
            <person name="Hensen N."/>
            <person name="Bonometti L."/>
            <person name="Westerberg I."/>
            <person name="Brannstrom I.O."/>
            <person name="Guillou S."/>
            <person name="Cros-Aarteil S."/>
            <person name="Calhoun S."/>
            <person name="Haridas S."/>
            <person name="Kuo A."/>
            <person name="Mondo S."/>
            <person name="Pangilinan J."/>
            <person name="Riley R."/>
            <person name="LaButti K."/>
            <person name="Andreopoulos B."/>
            <person name="Lipzen A."/>
            <person name="Chen C."/>
            <person name="Yan M."/>
            <person name="Daum C."/>
            <person name="Ng V."/>
            <person name="Clum A."/>
            <person name="Steindorff A."/>
            <person name="Ohm R.A."/>
            <person name="Martin F."/>
            <person name="Silar P."/>
            <person name="Natvig D.O."/>
            <person name="Lalanne C."/>
            <person name="Gautier V."/>
            <person name="Ament-Velasquez S.L."/>
            <person name="Kruys A."/>
            <person name="Hutchinson M.I."/>
            <person name="Powell A.J."/>
            <person name="Barry K."/>
            <person name="Miller A.N."/>
            <person name="Grigoriev I.V."/>
            <person name="Debuchy R."/>
            <person name="Gladieux P."/>
            <person name="Hiltunen Thoren M."/>
            <person name="Johannesson H."/>
        </authorList>
    </citation>
    <scope>NUCLEOTIDE SEQUENCE</scope>
    <source>
        <strain evidence="6">CBS 232.78</strain>
    </source>
</reference>
<dbReference type="Proteomes" id="UP001285441">
    <property type="component" value="Unassembled WGS sequence"/>
</dbReference>
<feature type="region of interest" description="Disordered" evidence="4">
    <location>
        <begin position="1"/>
        <end position="74"/>
    </location>
</feature>
<dbReference type="CDD" id="cd01389">
    <property type="entry name" value="HMG-box_ROX1-like"/>
    <property type="match status" value="1"/>
</dbReference>
<keyword evidence="7" id="KW-1185">Reference proteome</keyword>
<dbReference type="GO" id="GO:0005634">
    <property type="term" value="C:nucleus"/>
    <property type="evidence" value="ECO:0007669"/>
    <property type="project" value="UniProtKB-UniRule"/>
</dbReference>
<dbReference type="EMBL" id="JAULSW010000001">
    <property type="protein sequence ID" value="KAK3394538.1"/>
    <property type="molecule type" value="Genomic_DNA"/>
</dbReference>
<feature type="region of interest" description="Disordered" evidence="4">
    <location>
        <begin position="539"/>
        <end position="571"/>
    </location>
</feature>
<feature type="region of interest" description="Disordered" evidence="4">
    <location>
        <begin position="465"/>
        <end position="501"/>
    </location>
</feature>
<proteinExistence type="predicted"/>
<organism evidence="6 7">
    <name type="scientific">Podospora didyma</name>
    <dbReference type="NCBI Taxonomy" id="330526"/>
    <lineage>
        <taxon>Eukaryota</taxon>
        <taxon>Fungi</taxon>
        <taxon>Dikarya</taxon>
        <taxon>Ascomycota</taxon>
        <taxon>Pezizomycotina</taxon>
        <taxon>Sordariomycetes</taxon>
        <taxon>Sordariomycetidae</taxon>
        <taxon>Sordariales</taxon>
        <taxon>Podosporaceae</taxon>
        <taxon>Podospora</taxon>
    </lineage>
</organism>
<dbReference type="PANTHER" id="PTHR45789">
    <property type="entry name" value="FI18025P1"/>
    <property type="match status" value="1"/>
</dbReference>
<comment type="caution">
    <text evidence="6">The sequence shown here is derived from an EMBL/GenBank/DDBJ whole genome shotgun (WGS) entry which is preliminary data.</text>
</comment>
<feature type="compositionally biased region" description="Polar residues" evidence="4">
    <location>
        <begin position="332"/>
        <end position="343"/>
    </location>
</feature>
<sequence>MKSDPSVEKVPEMDRNTPPLPASPQVESLPSGFDELMQHNATTSYPRDPQGVEAPQDYQSQPGSRYGTPAPQAQRPQVAYDGVGIQYQQRGGAGNGQLQGYHRAMYNHDSPYGHIPEAQPYSTPATSPPTPSRASDIMTTRSGTIIHRDTGQTAKTLAPRSSRVEKTKSPAGAKKVKKERAKPAKDMPKLEIPMSEFAGQTVVCDIDAFVNRSAEERHQELATTNKKPHRVKRPMNAFMLYRKAYQLRAKEWASQHNHQVVSRVCGFSWPMESDAVRQQFKTWADTERDNHRKTFPDYKFTPAKPNKQPKYDAHTNSDDHSDLEDFDWATGRPTSRNRSTTKTPIDDMDDDYVPSRSVYGAAMAYQLSQQQHQQHHAMGMLPHQNRSAYEYSNPGKPMPTPYDHRDMTGQFYETYVRNPQRHMPHAGMVEDVMMHKSPSPSLIFQQHHLHHSPQMQTLQGHHGLDLYYQGHSPAGEPQHHQQHHQQQQQQQQQHHQPQQRFEHRIDPSLMPHEAASMLDPSHALDNLLYESSGLANAPAWQTAGTQPGGGGAGSNRGGDSEQQFADAFMSGGGGLDETLALEQHNQYLQGGADEWQIEDLPGDAVAQFDTSWVDPPSSAHKVE</sequence>
<feature type="compositionally biased region" description="Basic and acidic residues" evidence="4">
    <location>
        <begin position="1"/>
        <end position="15"/>
    </location>
</feature>
<dbReference type="Pfam" id="PF00505">
    <property type="entry name" value="HMG_box"/>
    <property type="match status" value="1"/>
</dbReference>
<dbReference type="GO" id="GO:0000981">
    <property type="term" value="F:DNA-binding transcription factor activity, RNA polymerase II-specific"/>
    <property type="evidence" value="ECO:0007669"/>
    <property type="project" value="TreeGrafter"/>
</dbReference>
<accession>A0AAE0U850</accession>
<feature type="compositionally biased region" description="Gly residues" evidence="4">
    <location>
        <begin position="546"/>
        <end position="556"/>
    </location>
</feature>
<evidence type="ECO:0000313" key="6">
    <source>
        <dbReference type="EMBL" id="KAK3394538.1"/>
    </source>
</evidence>
<feature type="compositionally biased region" description="Low complexity" evidence="4">
    <location>
        <begin position="484"/>
        <end position="499"/>
    </location>
</feature>
<protein>
    <recommendedName>
        <fullName evidence="5">HMG box domain-containing protein</fullName>
    </recommendedName>
</protein>
<feature type="DNA-binding region" description="HMG box" evidence="3">
    <location>
        <begin position="231"/>
        <end position="299"/>
    </location>
</feature>
<dbReference type="AlphaFoldDB" id="A0AAE0U850"/>
<feature type="region of interest" description="Disordered" evidence="4">
    <location>
        <begin position="155"/>
        <end position="185"/>
    </location>
</feature>
<dbReference type="InterPro" id="IPR036910">
    <property type="entry name" value="HMG_box_dom_sf"/>
</dbReference>
<evidence type="ECO:0000313" key="7">
    <source>
        <dbReference type="Proteomes" id="UP001285441"/>
    </source>
</evidence>
<keyword evidence="2 3" id="KW-0539">Nucleus</keyword>
<gene>
    <name evidence="6" type="ORF">B0H63DRAFT_49222</name>
</gene>
<name>A0AAE0U850_9PEZI</name>
<evidence type="ECO:0000256" key="3">
    <source>
        <dbReference type="PROSITE-ProRule" id="PRU00267"/>
    </source>
</evidence>
<dbReference type="PANTHER" id="PTHR45789:SF2">
    <property type="entry name" value="FI18025P1"/>
    <property type="match status" value="1"/>
</dbReference>
<feature type="domain" description="HMG box" evidence="5">
    <location>
        <begin position="231"/>
        <end position="299"/>
    </location>
</feature>
<dbReference type="Gene3D" id="1.10.30.10">
    <property type="entry name" value="High mobility group box domain"/>
    <property type="match status" value="1"/>
</dbReference>
<dbReference type="GO" id="GO:0000978">
    <property type="term" value="F:RNA polymerase II cis-regulatory region sequence-specific DNA binding"/>
    <property type="evidence" value="ECO:0007669"/>
    <property type="project" value="TreeGrafter"/>
</dbReference>
<dbReference type="InterPro" id="IPR051356">
    <property type="entry name" value="SOX/SOX-like_TF"/>
</dbReference>
<evidence type="ECO:0000256" key="1">
    <source>
        <dbReference type="ARBA" id="ARBA00023125"/>
    </source>
</evidence>
<evidence type="ECO:0000259" key="5">
    <source>
        <dbReference type="PROSITE" id="PS50118"/>
    </source>
</evidence>
<dbReference type="SUPFAM" id="SSF47095">
    <property type="entry name" value="HMG-box"/>
    <property type="match status" value="1"/>
</dbReference>
<feature type="region of interest" description="Disordered" evidence="4">
    <location>
        <begin position="598"/>
        <end position="623"/>
    </location>
</feature>
<dbReference type="SMART" id="SM00398">
    <property type="entry name" value="HMG"/>
    <property type="match status" value="1"/>
</dbReference>
<dbReference type="InterPro" id="IPR009071">
    <property type="entry name" value="HMG_box_dom"/>
</dbReference>
<dbReference type="PROSITE" id="PS50118">
    <property type="entry name" value="HMG_BOX_2"/>
    <property type="match status" value="1"/>
</dbReference>
<feature type="region of interest" description="Disordered" evidence="4">
    <location>
        <begin position="110"/>
        <end position="135"/>
    </location>
</feature>
<evidence type="ECO:0000256" key="4">
    <source>
        <dbReference type="SAM" id="MobiDB-lite"/>
    </source>
</evidence>
<reference evidence="6" key="2">
    <citation type="submission" date="2023-06" db="EMBL/GenBank/DDBJ databases">
        <authorList>
            <consortium name="Lawrence Berkeley National Laboratory"/>
            <person name="Haridas S."/>
            <person name="Hensen N."/>
            <person name="Bonometti L."/>
            <person name="Westerberg I."/>
            <person name="Brannstrom I.O."/>
            <person name="Guillou S."/>
            <person name="Cros-Aarteil S."/>
            <person name="Calhoun S."/>
            <person name="Kuo A."/>
            <person name="Mondo S."/>
            <person name="Pangilinan J."/>
            <person name="Riley R."/>
            <person name="LaButti K."/>
            <person name="Andreopoulos B."/>
            <person name="Lipzen A."/>
            <person name="Chen C."/>
            <person name="Yanf M."/>
            <person name="Daum C."/>
            <person name="Ng V."/>
            <person name="Clum A."/>
            <person name="Steindorff A."/>
            <person name="Ohm R."/>
            <person name="Martin F."/>
            <person name="Silar P."/>
            <person name="Natvig D."/>
            <person name="Lalanne C."/>
            <person name="Gautier V."/>
            <person name="Ament-velasquez S.L."/>
            <person name="Kruys A."/>
            <person name="Hutchinson M.I."/>
            <person name="Powell A.J."/>
            <person name="Barry K."/>
            <person name="Miller A.N."/>
            <person name="Grigoriev I.V."/>
            <person name="Debuchy R."/>
            <person name="Gladieux P."/>
            <person name="Thoren M.H."/>
            <person name="Johannesson H."/>
        </authorList>
    </citation>
    <scope>NUCLEOTIDE SEQUENCE</scope>
    <source>
        <strain evidence="6">CBS 232.78</strain>
    </source>
</reference>